<protein>
    <submittedName>
        <fullName evidence="2 3">N-acetyltransferase</fullName>
    </submittedName>
</protein>
<reference evidence="2 5" key="2">
    <citation type="submission" date="2019-09" db="EMBL/GenBank/DDBJ databases">
        <title>Draft genome sequencing and comparative genomics of hatchery-associated Vibrios.</title>
        <authorList>
            <person name="Kehlet-Delgado H."/>
            <person name="Mueller R.S."/>
        </authorList>
    </citation>
    <scope>NUCLEOTIDE SEQUENCE [LARGE SCALE GENOMIC DNA]</scope>
    <source>
        <strain evidence="2 5">99-46-Y</strain>
    </source>
</reference>
<dbReference type="SUPFAM" id="SSF55729">
    <property type="entry name" value="Acyl-CoA N-acyltransferases (Nat)"/>
    <property type="match status" value="1"/>
</dbReference>
<name>A0A3R9F7I2_9VIBR</name>
<dbReference type="EMBL" id="RSFA01000026">
    <property type="protein sequence ID" value="RSD31623.1"/>
    <property type="molecule type" value="Genomic_DNA"/>
</dbReference>
<gene>
    <name evidence="3" type="ORF">EJA03_07705</name>
    <name evidence="2" type="ORF">F0225_04025</name>
</gene>
<dbReference type="OrthoDB" id="9794197at2"/>
<reference evidence="3 4" key="1">
    <citation type="submission" date="2018-12" db="EMBL/GenBank/DDBJ databases">
        <title>Genomic taxonomy of the Vibrionaceae family.</title>
        <authorList>
            <person name="Gomez-Gil B."/>
            <person name="Enciso-Ibarra K."/>
        </authorList>
    </citation>
    <scope>NUCLEOTIDE SEQUENCE [LARGE SCALE GENOMIC DNA]</scope>
    <source>
        <strain evidence="3 4">CAIM 594</strain>
    </source>
</reference>
<evidence type="ECO:0000259" key="1">
    <source>
        <dbReference type="Pfam" id="PF13673"/>
    </source>
</evidence>
<dbReference type="GO" id="GO:0016747">
    <property type="term" value="F:acyltransferase activity, transferring groups other than amino-acyl groups"/>
    <property type="evidence" value="ECO:0007669"/>
    <property type="project" value="InterPro"/>
</dbReference>
<dbReference type="AlphaFoldDB" id="A0A3R9F7I2"/>
<dbReference type="EMBL" id="VTXC01000007">
    <property type="protein sequence ID" value="NOH70511.1"/>
    <property type="molecule type" value="Genomic_DNA"/>
</dbReference>
<proteinExistence type="predicted"/>
<comment type="caution">
    <text evidence="3">The sequence shown here is derived from an EMBL/GenBank/DDBJ whole genome shotgun (WGS) entry which is preliminary data.</text>
</comment>
<dbReference type="CDD" id="cd04301">
    <property type="entry name" value="NAT_SF"/>
    <property type="match status" value="1"/>
</dbReference>
<dbReference type="InterPro" id="IPR016181">
    <property type="entry name" value="Acyl_CoA_acyltransferase"/>
</dbReference>
<evidence type="ECO:0000313" key="5">
    <source>
        <dbReference type="Proteomes" id="UP000565719"/>
    </source>
</evidence>
<accession>A0A3R9F7I2</accession>
<keyword evidence="3" id="KW-0808">Transferase</keyword>
<organism evidence="3 4">
    <name type="scientific">Vibrio pectenicida</name>
    <dbReference type="NCBI Taxonomy" id="62763"/>
    <lineage>
        <taxon>Bacteria</taxon>
        <taxon>Pseudomonadati</taxon>
        <taxon>Pseudomonadota</taxon>
        <taxon>Gammaproteobacteria</taxon>
        <taxon>Vibrionales</taxon>
        <taxon>Vibrionaceae</taxon>
        <taxon>Vibrio</taxon>
    </lineage>
</organism>
<dbReference type="Proteomes" id="UP000269041">
    <property type="component" value="Unassembled WGS sequence"/>
</dbReference>
<sequence>MNIHFRTAKATDFDNVVELYVNNMDLRALTKATCKSEFHSLAILNLAQDFYKANMIMVAECKSEICGVIIATSAQTNQVAISFDPAPRLQKANMALKNTPQGQRILAERQDKLTSYHHKIQEDDGNSELLLICIDKKFRRQKIGSQLIEQYEAFLRQLGVNKYRLVSDNLCTYQYYDTNGYDCVKQEESAFNPDVTRFIYTKNV</sequence>
<evidence type="ECO:0000313" key="4">
    <source>
        <dbReference type="Proteomes" id="UP000269041"/>
    </source>
</evidence>
<dbReference type="Proteomes" id="UP000565719">
    <property type="component" value="Unassembled WGS sequence"/>
</dbReference>
<dbReference type="InterPro" id="IPR000182">
    <property type="entry name" value="GNAT_dom"/>
</dbReference>
<dbReference type="RefSeq" id="WP_125320664.1">
    <property type="nucleotide sequence ID" value="NZ_AP024889.1"/>
</dbReference>
<keyword evidence="4" id="KW-1185">Reference proteome</keyword>
<dbReference type="Pfam" id="PF13673">
    <property type="entry name" value="Acetyltransf_10"/>
    <property type="match status" value="1"/>
</dbReference>
<feature type="domain" description="N-acetyltransferase" evidence="1">
    <location>
        <begin position="100"/>
        <end position="187"/>
    </location>
</feature>
<evidence type="ECO:0000313" key="2">
    <source>
        <dbReference type="EMBL" id="NOH70511.1"/>
    </source>
</evidence>
<dbReference type="Gene3D" id="3.40.630.30">
    <property type="match status" value="1"/>
</dbReference>
<evidence type="ECO:0000313" key="3">
    <source>
        <dbReference type="EMBL" id="RSD31623.1"/>
    </source>
</evidence>